<sequence length="264" mass="29328">MKAKTPRQTARFSPYAISSQPLYQLSSQLSPEHQDEEYTAPTGNATPDSSQSLSDSYQFDFSKHKGRLRPTLKAALAARASSQPTPSKSGLARAILTPLSLSNLQSSGPLDKYELPSRPREHVLPFGKFKGTKLKDVDGTYLQWVAEQICEGAMTLGPTLTNALTSMGYTTSYNSDLAPLKADYPYPDLRTAPTVFREGGHEDIFWSRITIEEAIVEAEVGKEVRQTADKHKLKFDVPTRIGLCVLFRRAYRALFRDGIVSFHP</sequence>
<organism evidence="2 3">
    <name type="scientific">Mollisia scopiformis</name>
    <name type="common">Conifer needle endophyte fungus</name>
    <name type="synonym">Phialocephala scopiformis</name>
    <dbReference type="NCBI Taxonomy" id="149040"/>
    <lineage>
        <taxon>Eukaryota</taxon>
        <taxon>Fungi</taxon>
        <taxon>Dikarya</taxon>
        <taxon>Ascomycota</taxon>
        <taxon>Pezizomycotina</taxon>
        <taxon>Leotiomycetes</taxon>
        <taxon>Helotiales</taxon>
        <taxon>Mollisiaceae</taxon>
        <taxon>Mollisia</taxon>
    </lineage>
</organism>
<name>A0A194WY12_MOLSC</name>
<proteinExistence type="predicted"/>
<protein>
    <submittedName>
        <fullName evidence="2">Uncharacterized protein</fullName>
    </submittedName>
</protein>
<evidence type="ECO:0000313" key="2">
    <source>
        <dbReference type="EMBL" id="KUJ12815.1"/>
    </source>
</evidence>
<dbReference type="InterPro" id="IPR024530">
    <property type="entry name" value="QSregVF_b"/>
</dbReference>
<reference evidence="2 3" key="1">
    <citation type="submission" date="2015-10" db="EMBL/GenBank/DDBJ databases">
        <title>Full genome of DAOMC 229536 Phialocephala scopiformis, a fungal endophyte of spruce producing the potent anti-insectan compound rugulosin.</title>
        <authorList>
            <consortium name="DOE Joint Genome Institute"/>
            <person name="Walker A.K."/>
            <person name="Frasz S.L."/>
            <person name="Seifert K.A."/>
            <person name="Miller J.D."/>
            <person name="Mondo S.J."/>
            <person name="Labutti K."/>
            <person name="Lipzen A."/>
            <person name="Dockter R."/>
            <person name="Kennedy M."/>
            <person name="Grigoriev I.V."/>
            <person name="Spatafora J.W."/>
        </authorList>
    </citation>
    <scope>NUCLEOTIDE SEQUENCE [LARGE SCALE GENOMIC DNA]</scope>
    <source>
        <strain evidence="2 3">CBS 120377</strain>
    </source>
</reference>
<accession>A0A194WY12</accession>
<dbReference type="KEGG" id="psco:LY89DRAFT_672938"/>
<dbReference type="EMBL" id="KQ947423">
    <property type="protein sequence ID" value="KUJ12815.1"/>
    <property type="molecule type" value="Genomic_DNA"/>
</dbReference>
<dbReference type="GeneID" id="28823043"/>
<evidence type="ECO:0000256" key="1">
    <source>
        <dbReference type="SAM" id="MobiDB-lite"/>
    </source>
</evidence>
<evidence type="ECO:0000313" key="3">
    <source>
        <dbReference type="Proteomes" id="UP000070700"/>
    </source>
</evidence>
<feature type="compositionally biased region" description="Polar residues" evidence="1">
    <location>
        <begin position="41"/>
        <end position="56"/>
    </location>
</feature>
<feature type="region of interest" description="Disordered" evidence="1">
    <location>
        <begin position="23"/>
        <end position="56"/>
    </location>
</feature>
<keyword evidence="3" id="KW-1185">Reference proteome</keyword>
<dbReference type="InParanoid" id="A0A194WY12"/>
<dbReference type="Proteomes" id="UP000070700">
    <property type="component" value="Unassembled WGS sequence"/>
</dbReference>
<dbReference type="RefSeq" id="XP_018067170.1">
    <property type="nucleotide sequence ID" value="XM_018213317.1"/>
</dbReference>
<gene>
    <name evidence="2" type="ORF">LY89DRAFT_672938</name>
</gene>
<dbReference type="AlphaFoldDB" id="A0A194WY12"/>
<dbReference type="Pfam" id="PF12843">
    <property type="entry name" value="QSregVF_b"/>
    <property type="match status" value="1"/>
</dbReference>